<dbReference type="InterPro" id="IPR005829">
    <property type="entry name" value="Sugar_transporter_CS"/>
</dbReference>
<feature type="transmembrane region" description="Helical" evidence="7">
    <location>
        <begin position="132"/>
        <end position="154"/>
    </location>
</feature>
<dbReference type="InterPro" id="IPR036259">
    <property type="entry name" value="MFS_trans_sf"/>
</dbReference>
<dbReference type="PROSITE" id="PS00216">
    <property type="entry name" value="SUGAR_TRANSPORT_1"/>
    <property type="match status" value="1"/>
</dbReference>
<dbReference type="InterPro" id="IPR001958">
    <property type="entry name" value="Tet-R_TetA/multi-R_MdtG-like"/>
</dbReference>
<keyword evidence="5 7" id="KW-1133">Transmembrane helix</keyword>
<feature type="transmembrane region" description="Helical" evidence="7">
    <location>
        <begin position="359"/>
        <end position="378"/>
    </location>
</feature>
<keyword evidence="6 7" id="KW-0472">Membrane</keyword>
<dbReference type="GO" id="GO:0022857">
    <property type="term" value="F:transmembrane transporter activity"/>
    <property type="evidence" value="ECO:0007669"/>
    <property type="project" value="InterPro"/>
</dbReference>
<feature type="transmembrane region" description="Helical" evidence="7">
    <location>
        <begin position="273"/>
        <end position="289"/>
    </location>
</feature>
<dbReference type="PANTHER" id="PTHR23504:SF115">
    <property type="entry name" value="MULTIDRUG RESISTANCE PROTEIN 2"/>
    <property type="match status" value="1"/>
</dbReference>
<dbReference type="PANTHER" id="PTHR23504">
    <property type="entry name" value="MAJOR FACILITATOR SUPERFAMILY DOMAIN-CONTAINING PROTEIN 10"/>
    <property type="match status" value="1"/>
</dbReference>
<gene>
    <name evidence="9" type="ORF">CBF37_00150</name>
</gene>
<comment type="similarity">
    <text evidence="2">Belongs to the major facilitator superfamily. TCR/Tet family.</text>
</comment>
<protein>
    <submittedName>
        <fullName evidence="9">MFS transporter</fullName>
    </submittedName>
</protein>
<comment type="caution">
    <text evidence="9">The sequence shown here is derived from an EMBL/GenBank/DDBJ whole genome shotgun (WGS) entry which is preliminary data.</text>
</comment>
<dbReference type="OrthoDB" id="9793283at2"/>
<dbReference type="SUPFAM" id="SSF103473">
    <property type="entry name" value="MFS general substrate transporter"/>
    <property type="match status" value="1"/>
</dbReference>
<feature type="transmembrane region" description="Helical" evidence="7">
    <location>
        <begin position="242"/>
        <end position="261"/>
    </location>
</feature>
<evidence type="ECO:0000256" key="4">
    <source>
        <dbReference type="ARBA" id="ARBA00022692"/>
    </source>
</evidence>
<dbReference type="CDD" id="cd17325">
    <property type="entry name" value="MFS_MdtG_SLC18_like"/>
    <property type="match status" value="1"/>
</dbReference>
<dbReference type="GO" id="GO:0005886">
    <property type="term" value="C:plasma membrane"/>
    <property type="evidence" value="ECO:0007669"/>
    <property type="project" value="UniProtKB-SubCell"/>
</dbReference>
<feature type="transmembrane region" description="Helical" evidence="7">
    <location>
        <begin position="7"/>
        <end position="29"/>
    </location>
</feature>
<feature type="transmembrane region" description="Helical" evidence="7">
    <location>
        <begin position="332"/>
        <end position="353"/>
    </location>
</feature>
<dbReference type="Gene3D" id="1.20.1250.20">
    <property type="entry name" value="MFS general substrate transporter like domains"/>
    <property type="match status" value="1"/>
</dbReference>
<keyword evidence="3" id="KW-0813">Transport</keyword>
<feature type="domain" description="Major facilitator superfamily (MFS) profile" evidence="8">
    <location>
        <begin position="7"/>
        <end position="383"/>
    </location>
</feature>
<feature type="transmembrane region" description="Helical" evidence="7">
    <location>
        <begin position="295"/>
        <end position="311"/>
    </location>
</feature>
<feature type="transmembrane region" description="Helical" evidence="7">
    <location>
        <begin position="160"/>
        <end position="181"/>
    </location>
</feature>
<dbReference type="InterPro" id="IPR011701">
    <property type="entry name" value="MFS"/>
</dbReference>
<reference evidence="9 10" key="1">
    <citation type="submission" date="2017-05" db="EMBL/GenBank/DDBJ databases">
        <title>Vagococcus spp. assemblies.</title>
        <authorList>
            <person name="Gulvik C.A."/>
        </authorList>
    </citation>
    <scope>NUCLEOTIDE SEQUENCE [LARGE SCALE GENOMIC DNA]</scope>
    <source>
        <strain evidence="9 10">SS1995</strain>
    </source>
</reference>
<keyword evidence="4 7" id="KW-0812">Transmembrane</keyword>
<dbReference type="PRINTS" id="PR01035">
    <property type="entry name" value="TCRTETA"/>
</dbReference>
<dbReference type="RefSeq" id="WP_125982785.1">
    <property type="nucleotide sequence ID" value="NZ_NGJS01000001.1"/>
</dbReference>
<evidence type="ECO:0000256" key="6">
    <source>
        <dbReference type="ARBA" id="ARBA00023136"/>
    </source>
</evidence>
<dbReference type="InterPro" id="IPR020846">
    <property type="entry name" value="MFS_dom"/>
</dbReference>
<dbReference type="AlphaFoldDB" id="A0A430A1X1"/>
<feature type="transmembrane region" description="Helical" evidence="7">
    <location>
        <begin position="205"/>
        <end position="230"/>
    </location>
</feature>
<comment type="subcellular location">
    <subcellularLocation>
        <location evidence="1">Cell membrane</location>
        <topology evidence="1">Multi-pass membrane protein</topology>
    </subcellularLocation>
</comment>
<feature type="transmembrane region" description="Helical" evidence="7">
    <location>
        <begin position="98"/>
        <end position="120"/>
    </location>
</feature>
<evidence type="ECO:0000256" key="7">
    <source>
        <dbReference type="SAM" id="Phobius"/>
    </source>
</evidence>
<evidence type="ECO:0000313" key="10">
    <source>
        <dbReference type="Proteomes" id="UP000287857"/>
    </source>
</evidence>
<dbReference type="Proteomes" id="UP000287857">
    <property type="component" value="Unassembled WGS sequence"/>
</dbReference>
<dbReference type="Pfam" id="PF07690">
    <property type="entry name" value="MFS_1"/>
    <property type="match status" value="1"/>
</dbReference>
<evidence type="ECO:0000256" key="1">
    <source>
        <dbReference type="ARBA" id="ARBA00004651"/>
    </source>
</evidence>
<organism evidence="9 10">
    <name type="scientific">Vagococcus vulneris</name>
    <dbReference type="NCBI Taxonomy" id="1977869"/>
    <lineage>
        <taxon>Bacteria</taxon>
        <taxon>Bacillati</taxon>
        <taxon>Bacillota</taxon>
        <taxon>Bacilli</taxon>
        <taxon>Lactobacillales</taxon>
        <taxon>Enterococcaceae</taxon>
        <taxon>Vagococcus</taxon>
    </lineage>
</organism>
<dbReference type="PROSITE" id="PS50850">
    <property type="entry name" value="MFS"/>
    <property type="match status" value="1"/>
</dbReference>
<evidence type="ECO:0000256" key="5">
    <source>
        <dbReference type="ARBA" id="ARBA00022989"/>
    </source>
</evidence>
<accession>A0A430A1X1</accession>
<evidence type="ECO:0000256" key="2">
    <source>
        <dbReference type="ARBA" id="ARBA00007520"/>
    </source>
</evidence>
<proteinExistence type="inferred from homology"/>
<feature type="transmembrane region" description="Helical" evidence="7">
    <location>
        <begin position="73"/>
        <end position="92"/>
    </location>
</feature>
<evidence type="ECO:0000313" key="9">
    <source>
        <dbReference type="EMBL" id="RSU00459.1"/>
    </source>
</evidence>
<keyword evidence="10" id="KW-1185">Reference proteome</keyword>
<name>A0A430A1X1_9ENTE</name>
<sequence>MENKKSMLYLAIMNLFLVFLGVGLIIPVMPMLQKIMGLSGTTMGTMVSVLALSQLISSPLAGYLSDKLGRKKIIVTGMFVFAISEIIFGLGHTVSWLYFSRALGGIAAALIMPSVTAYVADVTTLEERPKAMGLVSAAISGGFIIGPGLGGFIAHFGIRVPFFVAGALAIIGGLLSIFVLIEPEKQIVRDHTNQESFVETLKNPIFMFPFVIILISSFGLQAFESIYSIMAAINFGFNTTEIALLVTVSGLLALVFQIVFFEPIVRKIGEIGLIRISFLASAVFIGVIAFNHTRWVVAVSTFVVFLAFDMLRPAITTFLSRHAGEKQGTINGLNSTFTSIGNIIGPLMSGVLFDINHFYPYYVSALILLFTTFLAMFWKKPKTN</sequence>
<evidence type="ECO:0000256" key="3">
    <source>
        <dbReference type="ARBA" id="ARBA00022448"/>
    </source>
</evidence>
<dbReference type="EMBL" id="NGJS01000001">
    <property type="protein sequence ID" value="RSU00459.1"/>
    <property type="molecule type" value="Genomic_DNA"/>
</dbReference>
<evidence type="ECO:0000259" key="8">
    <source>
        <dbReference type="PROSITE" id="PS50850"/>
    </source>
</evidence>